<feature type="compositionally biased region" description="Basic and acidic residues" evidence="1">
    <location>
        <begin position="12"/>
        <end position="21"/>
    </location>
</feature>
<name>A0AAV4NLS0_CAEEX</name>
<reference evidence="2 3" key="1">
    <citation type="submission" date="2021-06" db="EMBL/GenBank/DDBJ databases">
        <title>Caerostris extrusa draft genome.</title>
        <authorList>
            <person name="Kono N."/>
            <person name="Arakawa K."/>
        </authorList>
    </citation>
    <scope>NUCLEOTIDE SEQUENCE [LARGE SCALE GENOMIC DNA]</scope>
</reference>
<protein>
    <submittedName>
        <fullName evidence="2">Uncharacterized protein</fullName>
    </submittedName>
</protein>
<dbReference type="Proteomes" id="UP001054945">
    <property type="component" value="Unassembled WGS sequence"/>
</dbReference>
<evidence type="ECO:0000313" key="3">
    <source>
        <dbReference type="Proteomes" id="UP001054945"/>
    </source>
</evidence>
<organism evidence="2 3">
    <name type="scientific">Caerostris extrusa</name>
    <name type="common">Bark spider</name>
    <name type="synonym">Caerostris bankana</name>
    <dbReference type="NCBI Taxonomy" id="172846"/>
    <lineage>
        <taxon>Eukaryota</taxon>
        <taxon>Metazoa</taxon>
        <taxon>Ecdysozoa</taxon>
        <taxon>Arthropoda</taxon>
        <taxon>Chelicerata</taxon>
        <taxon>Arachnida</taxon>
        <taxon>Araneae</taxon>
        <taxon>Araneomorphae</taxon>
        <taxon>Entelegynae</taxon>
        <taxon>Araneoidea</taxon>
        <taxon>Araneidae</taxon>
        <taxon>Caerostris</taxon>
    </lineage>
</organism>
<proteinExistence type="predicted"/>
<sequence>MLVNSAVKKQPGTKEDNSKVGNDRQVILFPNYLECSQISYWRCNQEVEDDSKGCRGRLILIYSFILNVGKSCIVRTIKRQKKN</sequence>
<feature type="region of interest" description="Disordered" evidence="1">
    <location>
        <begin position="1"/>
        <end position="21"/>
    </location>
</feature>
<accession>A0AAV4NLS0</accession>
<gene>
    <name evidence="2" type="ORF">CEXT_340151</name>
</gene>
<dbReference type="EMBL" id="BPLR01003531">
    <property type="protein sequence ID" value="GIX85618.1"/>
    <property type="molecule type" value="Genomic_DNA"/>
</dbReference>
<comment type="caution">
    <text evidence="2">The sequence shown here is derived from an EMBL/GenBank/DDBJ whole genome shotgun (WGS) entry which is preliminary data.</text>
</comment>
<keyword evidence="3" id="KW-1185">Reference proteome</keyword>
<dbReference type="AlphaFoldDB" id="A0AAV4NLS0"/>
<evidence type="ECO:0000313" key="2">
    <source>
        <dbReference type="EMBL" id="GIX85618.1"/>
    </source>
</evidence>
<evidence type="ECO:0000256" key="1">
    <source>
        <dbReference type="SAM" id="MobiDB-lite"/>
    </source>
</evidence>